<dbReference type="EMBL" id="RJJR01000001">
    <property type="protein sequence ID" value="RNI40096.1"/>
    <property type="molecule type" value="Genomic_DNA"/>
</dbReference>
<evidence type="ECO:0000259" key="2">
    <source>
        <dbReference type="Pfam" id="PF06452"/>
    </source>
</evidence>
<dbReference type="SUPFAM" id="SSF49344">
    <property type="entry name" value="CBD9-like"/>
    <property type="match status" value="1"/>
</dbReference>
<dbReference type="Proteomes" id="UP000267223">
    <property type="component" value="Unassembled WGS sequence"/>
</dbReference>
<keyword evidence="1" id="KW-0732">Signal</keyword>
<accession>A0A3M9NQP2</accession>
<organism evidence="3 4">
    <name type="scientific">Hanamia caeni</name>
    <dbReference type="NCBI Taxonomy" id="2294116"/>
    <lineage>
        <taxon>Bacteria</taxon>
        <taxon>Pseudomonadati</taxon>
        <taxon>Bacteroidota</taxon>
        <taxon>Chitinophagia</taxon>
        <taxon>Chitinophagales</taxon>
        <taxon>Chitinophagaceae</taxon>
        <taxon>Hanamia</taxon>
    </lineage>
</organism>
<dbReference type="GO" id="GO:0016052">
    <property type="term" value="P:carbohydrate catabolic process"/>
    <property type="evidence" value="ECO:0007669"/>
    <property type="project" value="InterPro"/>
</dbReference>
<comment type="caution">
    <text evidence="3">The sequence shown here is derived from an EMBL/GenBank/DDBJ whole genome shotgun (WGS) entry which is preliminary data.</text>
</comment>
<feature type="chain" id="PRO_5018275626" evidence="1">
    <location>
        <begin position="21"/>
        <end position="348"/>
    </location>
</feature>
<dbReference type="AlphaFoldDB" id="A0A3M9NQP2"/>
<evidence type="ECO:0000313" key="4">
    <source>
        <dbReference type="Proteomes" id="UP000267223"/>
    </source>
</evidence>
<name>A0A3M9NQP2_9BACT</name>
<dbReference type="GO" id="GO:0004553">
    <property type="term" value="F:hydrolase activity, hydrolyzing O-glycosyl compounds"/>
    <property type="evidence" value="ECO:0007669"/>
    <property type="project" value="InterPro"/>
</dbReference>
<dbReference type="Pfam" id="PF06452">
    <property type="entry name" value="CBM9_1"/>
    <property type="match status" value="1"/>
</dbReference>
<evidence type="ECO:0000313" key="3">
    <source>
        <dbReference type="EMBL" id="RNI40096.1"/>
    </source>
</evidence>
<dbReference type="CDD" id="cd09620">
    <property type="entry name" value="CBM9_like_3"/>
    <property type="match status" value="1"/>
</dbReference>
<reference evidence="3 4" key="1">
    <citation type="submission" date="2018-11" db="EMBL/GenBank/DDBJ databases">
        <title>Draft genome sequence of Ferruginibacter sp. BO-59.</title>
        <authorList>
            <person name="Im W.T."/>
        </authorList>
    </citation>
    <scope>NUCLEOTIDE SEQUENCE [LARGE SCALE GENOMIC DNA]</scope>
    <source>
        <strain evidence="3 4">BO-59</strain>
    </source>
</reference>
<evidence type="ECO:0000256" key="1">
    <source>
        <dbReference type="SAM" id="SignalP"/>
    </source>
</evidence>
<protein>
    <submittedName>
        <fullName evidence="3">Carbohydrate-binding family 9-like protein</fullName>
    </submittedName>
</protein>
<keyword evidence="4" id="KW-1185">Reference proteome</keyword>
<dbReference type="RefSeq" id="WP_123118986.1">
    <property type="nucleotide sequence ID" value="NZ_RJJR01000001.1"/>
</dbReference>
<dbReference type="Gene3D" id="2.60.40.1190">
    <property type="match status" value="1"/>
</dbReference>
<dbReference type="GO" id="GO:0030246">
    <property type="term" value="F:carbohydrate binding"/>
    <property type="evidence" value="ECO:0007669"/>
    <property type="project" value="InterPro"/>
</dbReference>
<sequence>MKSLILFIFLYLCYTTKASAQQYENFVFNPRKYICHKATGTITIDGLMNEPDWQQQEWTEDFVDIEGHTRPQPLQDTRVKMLWDKNYLYVFARLEEKDIWATLTQRDTIIFQENDFEVFMDPDGDTHLYYEFEINARNTGWDLLLTKPYRDGGLPISGWNIAGLQSATHIEGTLNNPSDTDQYWDVELAFPLQSLAEAVPRRRKPADGDQWRINFSRVNWQTEKNGQGYQKKINPETGKAYPEYNWVWSEQGKINMHQPETWGYLQFTNEPAGTKVAFNYKEEEAIKWKLRQLYYDQKKFFSRNRRYNRKLHQKNCKISVNPLGFLIRYDSDYGTWNIKEDGKIWKSK</sequence>
<dbReference type="OrthoDB" id="9786766at2"/>
<dbReference type="PANTHER" id="PTHR35532:SF5">
    <property type="entry name" value="CARBOHYDRATE-BINDING DOMAIN-CONTAINING PROTEIN"/>
    <property type="match status" value="1"/>
</dbReference>
<gene>
    <name evidence="3" type="ORF">EFY79_02005</name>
</gene>
<dbReference type="PANTHER" id="PTHR35532">
    <property type="entry name" value="SIMILAR TO POLYHYDROXYALKANOATE DEPOLYMERASE"/>
    <property type="match status" value="1"/>
</dbReference>
<feature type="domain" description="Carbohydrate-binding" evidence="2">
    <location>
        <begin position="44"/>
        <end position="267"/>
    </location>
</feature>
<feature type="signal peptide" evidence="1">
    <location>
        <begin position="1"/>
        <end position="20"/>
    </location>
</feature>
<dbReference type="InterPro" id="IPR010502">
    <property type="entry name" value="Carb-bd_dom_fam9"/>
</dbReference>
<proteinExistence type="predicted"/>